<protein>
    <recommendedName>
        <fullName evidence="4">EamA domain-containing protein</fullName>
    </recommendedName>
</protein>
<feature type="transmembrane region" description="Helical" evidence="1">
    <location>
        <begin position="135"/>
        <end position="156"/>
    </location>
</feature>
<evidence type="ECO:0000313" key="2">
    <source>
        <dbReference type="EMBL" id="MFC2927208.1"/>
    </source>
</evidence>
<proteinExistence type="predicted"/>
<keyword evidence="1" id="KW-1133">Transmembrane helix</keyword>
<keyword evidence="1" id="KW-0472">Membrane</keyword>
<feature type="transmembrane region" description="Helical" evidence="1">
    <location>
        <begin position="83"/>
        <end position="102"/>
    </location>
</feature>
<reference evidence="3" key="1">
    <citation type="journal article" date="2019" name="Int. J. Syst. Evol. Microbiol.">
        <title>The Global Catalogue of Microorganisms (GCM) 10K type strain sequencing project: providing services to taxonomists for standard genome sequencing and annotation.</title>
        <authorList>
            <consortium name="The Broad Institute Genomics Platform"/>
            <consortium name="The Broad Institute Genome Sequencing Center for Infectious Disease"/>
            <person name="Wu L."/>
            <person name="Ma J."/>
        </authorList>
    </citation>
    <scope>NUCLEOTIDE SEQUENCE [LARGE SCALE GENOMIC DNA]</scope>
    <source>
        <strain evidence="3">KCTC 52487</strain>
    </source>
</reference>
<comment type="caution">
    <text evidence="2">The sequence shown here is derived from an EMBL/GenBank/DDBJ whole genome shotgun (WGS) entry which is preliminary data.</text>
</comment>
<gene>
    <name evidence="2" type="ORF">ACFOOR_13945</name>
</gene>
<feature type="transmembrane region" description="Helical" evidence="1">
    <location>
        <begin position="109"/>
        <end position="129"/>
    </location>
</feature>
<organism evidence="2 3">
    <name type="scientific">Hyphobacterium vulgare</name>
    <dbReference type="NCBI Taxonomy" id="1736751"/>
    <lineage>
        <taxon>Bacteria</taxon>
        <taxon>Pseudomonadati</taxon>
        <taxon>Pseudomonadota</taxon>
        <taxon>Alphaproteobacteria</taxon>
        <taxon>Maricaulales</taxon>
        <taxon>Maricaulaceae</taxon>
        <taxon>Hyphobacterium</taxon>
    </lineage>
</organism>
<dbReference type="EMBL" id="JBHRSV010000028">
    <property type="protein sequence ID" value="MFC2927208.1"/>
    <property type="molecule type" value="Genomic_DNA"/>
</dbReference>
<dbReference type="RefSeq" id="WP_343163194.1">
    <property type="nucleotide sequence ID" value="NZ_JBHRSV010000028.1"/>
</dbReference>
<dbReference type="Proteomes" id="UP001595379">
    <property type="component" value="Unassembled WGS sequence"/>
</dbReference>
<feature type="transmembrane region" description="Helical" evidence="1">
    <location>
        <begin position="15"/>
        <end position="38"/>
    </location>
</feature>
<evidence type="ECO:0000313" key="3">
    <source>
        <dbReference type="Proteomes" id="UP001595379"/>
    </source>
</evidence>
<keyword evidence="1" id="KW-0812">Transmembrane</keyword>
<accession>A0ABV7A0Q0</accession>
<sequence length="162" mass="17299">MRYYIVSFGGSSSPISVLFGLILAAFLWGTTGIMTLGLGSRSIGLDTVFADLLPDSEILYVSAGPPEIIFGMWQQFFAEAHPVSLGMLLGFLIAVAILVIVVPRLFSWIFGLVPPLAFWLTMGGGWLTVGASDQPVALLVGTVIFAWLGLASVNALKDYISL</sequence>
<evidence type="ECO:0000256" key="1">
    <source>
        <dbReference type="SAM" id="Phobius"/>
    </source>
</evidence>
<evidence type="ECO:0008006" key="4">
    <source>
        <dbReference type="Google" id="ProtNLM"/>
    </source>
</evidence>
<name>A0ABV7A0Q0_9PROT</name>
<keyword evidence="3" id="KW-1185">Reference proteome</keyword>